<feature type="compositionally biased region" description="Acidic residues" evidence="4">
    <location>
        <begin position="44"/>
        <end position="71"/>
    </location>
</feature>
<evidence type="ECO:0000256" key="4">
    <source>
        <dbReference type="SAM" id="MobiDB-lite"/>
    </source>
</evidence>
<feature type="compositionally biased region" description="Basic and acidic residues" evidence="4">
    <location>
        <begin position="537"/>
        <end position="557"/>
    </location>
</feature>
<feature type="compositionally biased region" description="Acidic residues" evidence="4">
    <location>
        <begin position="84"/>
        <end position="117"/>
    </location>
</feature>
<feature type="compositionally biased region" description="Polar residues" evidence="4">
    <location>
        <begin position="746"/>
        <end position="760"/>
    </location>
</feature>
<feature type="compositionally biased region" description="Basic and acidic residues" evidence="4">
    <location>
        <begin position="385"/>
        <end position="403"/>
    </location>
</feature>
<keyword evidence="2" id="KW-0597">Phosphoprotein</keyword>
<sequence>MSKKRKQGQLGARLPRKASKQTDVYEAEEANDDESNLRRFDAVENYEYETPSEFEDEEIDEDLAFTAEDEQQFGSIIGGSAASDGEEASPDAEGGFEELPESDDEELPTSEAADPLDQESREDIEGPAAADHESVGGRSADELEDDEAYNAMIQAVQGEAAAATRAPQQQRRRESVATEACPESEYNVPLDSHADGEGHELDIRDMLRSLRPEQRSRMGPNRKRLEGLSKKGKAVAAPLPTLIRQRQERKAGYEDRVEDIAKWQPIIKANREAPTLTFTTGQERAAKPGSVAALAATFTPDNKMEAEIAAVLEKAGATSSKQVEQSESAAALKAMSADEAKERQNRLAKMRSLLLHHEAKARRLKAIKSKSFHRQANRAAKRKAAKEAGAEGDEEVMRGMEEEAEFRRAQERLTMKHRNSSKWAKHALRRGAHLLDSSTKSAVNEQLRLGQELKQKAERVEGASSSSDEDEGLASSTSGSDGETAEGIRADRREARAERRRKAADARTRRAATSMLDGSDEPDGEQKGLFSLPFMKRAMEKRKLEAQQEAQEVLRELDAEEGQEQPPSAAPSGRMSFTAAASSQAAQEVTDLRQHLQHADGSDAEEDQDAKHERLKAAAAEDAAGASSAAQAALPDSLPGSANLADLLGWDDETPDKAHVRSKPASGKGRKQKSKAAQGDSGATKARKAQEDVQHSSVVAEPSRAEASAVGCLSGEAPAGRDPVSMDGVLARVAAAQRSRLFPAANGTSSHDPLQQQPTAAGSAPNGSLDFIQAPQFSGSKPGYAFSKGPQGLGYYTESSQLRPAQPSLQPTTSAPQHKDGLGNGVAAQAKGGKGKRRGMANGALQHDKGLPSAVDEGGSSGEEDGGLAGAMAPMKGAEMSQRELVAQAFAGDDVEADFQQMKDAEVAEEVPKVEEPSMLPGWGTWAGQQREPKWMRDARVKAQKEKDAALKARKDAKLKAVVVSERWDKRAAKYGTPDVPFPFHSRAIYDQSMRQPIGKDYNPTSSYRDMTRPPVLKEAGSIIQPIQFSRSYAEQSKERGAVSKRRKTAVVSGGVPAAGRR</sequence>
<proteinExistence type="predicted"/>
<evidence type="ECO:0000256" key="3">
    <source>
        <dbReference type="ARBA" id="ARBA00023242"/>
    </source>
</evidence>
<dbReference type="GO" id="GO:0006364">
    <property type="term" value="P:rRNA processing"/>
    <property type="evidence" value="ECO:0007669"/>
    <property type="project" value="InterPro"/>
</dbReference>
<feature type="compositionally biased region" description="Acidic residues" evidence="4">
    <location>
        <begin position="25"/>
        <end position="34"/>
    </location>
</feature>
<comment type="subcellular location">
    <subcellularLocation>
        <location evidence="1">Nucleus</location>
        <location evidence="1">Nucleolus</location>
    </subcellularLocation>
</comment>
<protein>
    <recommendedName>
        <fullName evidence="7">U3 small nucleolar RNA-associated protein 14</fullName>
    </recommendedName>
</protein>
<feature type="compositionally biased region" description="Basic residues" evidence="4">
    <location>
        <begin position="369"/>
        <end position="384"/>
    </location>
</feature>
<feature type="compositionally biased region" description="Basic and acidic residues" evidence="4">
    <location>
        <begin position="486"/>
        <end position="508"/>
    </location>
</feature>
<feature type="region of interest" description="Disordered" evidence="4">
    <location>
        <begin position="369"/>
        <end position="403"/>
    </location>
</feature>
<keyword evidence="3" id="KW-0539">Nucleus</keyword>
<comment type="caution">
    <text evidence="5">The sequence shown here is derived from an EMBL/GenBank/DDBJ whole genome shotgun (WGS) entry which is preliminary data.</text>
</comment>
<feature type="compositionally biased region" description="Low complexity" evidence="4">
    <location>
        <begin position="74"/>
        <end position="83"/>
    </location>
</feature>
<feature type="region of interest" description="Disordered" evidence="4">
    <location>
        <begin position="1034"/>
        <end position="1062"/>
    </location>
</feature>
<evidence type="ECO:0000313" key="6">
    <source>
        <dbReference type="Proteomes" id="UP001438707"/>
    </source>
</evidence>
<feature type="compositionally biased region" description="Basic and acidic residues" evidence="4">
    <location>
        <begin position="192"/>
        <end position="216"/>
    </location>
</feature>
<evidence type="ECO:0008006" key="7">
    <source>
        <dbReference type="Google" id="ProtNLM"/>
    </source>
</evidence>
<organism evidence="5 6">
    <name type="scientific">Apatococcus lobatus</name>
    <dbReference type="NCBI Taxonomy" id="904363"/>
    <lineage>
        <taxon>Eukaryota</taxon>
        <taxon>Viridiplantae</taxon>
        <taxon>Chlorophyta</taxon>
        <taxon>core chlorophytes</taxon>
        <taxon>Trebouxiophyceae</taxon>
        <taxon>Chlorellales</taxon>
        <taxon>Chlorellaceae</taxon>
        <taxon>Apatococcus</taxon>
    </lineage>
</organism>
<name>A0AAW1RVT8_9CHLO</name>
<feature type="compositionally biased region" description="Low complexity" evidence="4">
    <location>
        <begin position="617"/>
        <end position="633"/>
    </location>
</feature>
<dbReference type="AlphaFoldDB" id="A0AAW1RVT8"/>
<feature type="compositionally biased region" description="Polar residues" evidence="4">
    <location>
        <begin position="797"/>
        <end position="816"/>
    </location>
</feature>
<reference evidence="5 6" key="1">
    <citation type="journal article" date="2024" name="Nat. Commun.">
        <title>Phylogenomics reveals the evolutionary origins of lichenization in chlorophyte algae.</title>
        <authorList>
            <person name="Puginier C."/>
            <person name="Libourel C."/>
            <person name="Otte J."/>
            <person name="Skaloud P."/>
            <person name="Haon M."/>
            <person name="Grisel S."/>
            <person name="Petersen M."/>
            <person name="Berrin J.G."/>
            <person name="Delaux P.M."/>
            <person name="Dal Grande F."/>
            <person name="Keller J."/>
        </authorList>
    </citation>
    <scope>NUCLEOTIDE SEQUENCE [LARGE SCALE GENOMIC DNA]</scope>
    <source>
        <strain evidence="5 6">SAG 2145</strain>
    </source>
</reference>
<gene>
    <name evidence="5" type="ORF">WJX74_004747</name>
</gene>
<dbReference type="Pfam" id="PF04615">
    <property type="entry name" value="Utp14"/>
    <property type="match status" value="1"/>
</dbReference>
<feature type="compositionally biased region" description="Basic and acidic residues" evidence="4">
    <location>
        <begin position="451"/>
        <end position="461"/>
    </location>
</feature>
<feature type="region of interest" description="Disordered" evidence="4">
    <location>
        <begin position="446"/>
        <end position="723"/>
    </location>
</feature>
<evidence type="ECO:0000256" key="2">
    <source>
        <dbReference type="ARBA" id="ARBA00022553"/>
    </source>
</evidence>
<dbReference type="InterPro" id="IPR006709">
    <property type="entry name" value="SSU_processome_Utp14"/>
</dbReference>
<feature type="region of interest" description="Disordered" evidence="4">
    <location>
        <begin position="1"/>
        <end position="233"/>
    </location>
</feature>
<dbReference type="PANTHER" id="PTHR14150:SF12">
    <property type="entry name" value="U3 SMALL NUCLEOLAR RNA-ASSOCIATED PROTEIN 14 HOMOLOG A"/>
    <property type="match status" value="1"/>
</dbReference>
<feature type="compositionally biased region" description="Low complexity" evidence="4">
    <location>
        <begin position="160"/>
        <end position="169"/>
    </location>
</feature>
<dbReference type="PANTHER" id="PTHR14150">
    <property type="entry name" value="U3 SMALL NUCLEOLAR RNA-ASSOCIATED PROTEIN 14"/>
    <property type="match status" value="1"/>
</dbReference>
<feature type="region of interest" description="Disordered" evidence="4">
    <location>
        <begin position="910"/>
        <end position="933"/>
    </location>
</feature>
<dbReference type="EMBL" id="JALJOS010000006">
    <property type="protein sequence ID" value="KAK9837770.1"/>
    <property type="molecule type" value="Genomic_DNA"/>
</dbReference>
<evidence type="ECO:0000313" key="5">
    <source>
        <dbReference type="EMBL" id="KAK9837770.1"/>
    </source>
</evidence>
<accession>A0AAW1RVT8</accession>
<keyword evidence="6" id="KW-1185">Reference proteome</keyword>
<evidence type="ECO:0000256" key="1">
    <source>
        <dbReference type="ARBA" id="ARBA00004604"/>
    </source>
</evidence>
<feature type="compositionally biased region" description="Basic and acidic residues" evidence="4">
    <location>
        <begin position="118"/>
        <end position="141"/>
    </location>
</feature>
<dbReference type="GO" id="GO:0032040">
    <property type="term" value="C:small-subunit processome"/>
    <property type="evidence" value="ECO:0007669"/>
    <property type="project" value="InterPro"/>
</dbReference>
<feature type="compositionally biased region" description="Basic and acidic residues" evidence="4">
    <location>
        <begin position="590"/>
        <end position="601"/>
    </location>
</feature>
<feature type="region of interest" description="Disordered" evidence="4">
    <location>
        <begin position="742"/>
        <end position="880"/>
    </location>
</feature>
<dbReference type="Proteomes" id="UP001438707">
    <property type="component" value="Unassembled WGS sequence"/>
</dbReference>